<sequence length="174" mass="19989">MIIALDIYKQLVPNDQQNDQVLEMKLQALELMVRKYTNNNFQNRNVRFECASNIQILDIQTPFLKVGDTVQISQSLYNDGLYVVNDTSNGITLDKPLFDEGKMLVTKIEYPSDVVMGVVELMKWEMNNRSKVGIASETISRHSVTYFNMDGDNSIMGYPKSLMGFLRPYIKARF</sequence>
<gene>
    <name evidence="1" type="ORF">CRLFYP8_02988</name>
</gene>
<protein>
    <submittedName>
        <fullName evidence="1">Uncharacterized protein</fullName>
    </submittedName>
</protein>
<organism evidence="1">
    <name type="scientific">Thomasclavelia ramosa</name>
    <dbReference type="NCBI Taxonomy" id="1547"/>
    <lineage>
        <taxon>Bacteria</taxon>
        <taxon>Bacillati</taxon>
        <taxon>Bacillota</taxon>
        <taxon>Erysipelotrichia</taxon>
        <taxon>Erysipelotrichales</taxon>
        <taxon>Coprobacillaceae</taxon>
        <taxon>Thomasclavelia</taxon>
    </lineage>
</organism>
<dbReference type="InterPro" id="IPR053746">
    <property type="entry name" value="Viral_HT_Connector_Assembly"/>
</dbReference>
<dbReference type="RefSeq" id="WP_156635711.1">
    <property type="nucleotide sequence ID" value="NZ_CACRTL010000029.1"/>
</dbReference>
<dbReference type="EMBL" id="CACRTL010000029">
    <property type="protein sequence ID" value="VYU11617.1"/>
    <property type="molecule type" value="Genomic_DNA"/>
</dbReference>
<accession>A0A6N3CCH2</accession>
<dbReference type="Gene3D" id="1.10.246.150">
    <property type="match status" value="1"/>
</dbReference>
<proteinExistence type="predicted"/>
<evidence type="ECO:0000313" key="1">
    <source>
        <dbReference type="EMBL" id="VYU11617.1"/>
    </source>
</evidence>
<name>A0A6N3CCH2_9FIRM</name>
<dbReference type="AlphaFoldDB" id="A0A6N3CCH2"/>
<reference evidence="1" key="1">
    <citation type="submission" date="2019-11" db="EMBL/GenBank/DDBJ databases">
        <authorList>
            <person name="Feng L."/>
        </authorList>
    </citation>
    <scope>NUCLEOTIDE SEQUENCE</scope>
    <source>
        <strain evidence="1">CramosumLFYP8</strain>
    </source>
</reference>